<evidence type="ECO:0000313" key="2">
    <source>
        <dbReference type="Proteomes" id="UP001152320"/>
    </source>
</evidence>
<dbReference type="EMBL" id="JAIZAY010000006">
    <property type="protein sequence ID" value="KAJ8039929.1"/>
    <property type="molecule type" value="Genomic_DNA"/>
</dbReference>
<sequence length="107" mass="12589">MVPRTNSTVFMKCLSFVDDAEVWMEPYCACYINGTLRNPDWGKGNPVMDRIRAEVKEVEKKEEYAALKKLEIEKANKYKNVWPQETFKYEIKFSSLFYLIIASARYA</sequence>
<evidence type="ECO:0000313" key="1">
    <source>
        <dbReference type="EMBL" id="KAJ8039929.1"/>
    </source>
</evidence>
<reference evidence="1" key="1">
    <citation type="submission" date="2021-10" db="EMBL/GenBank/DDBJ databases">
        <title>Tropical sea cucumber genome reveals ecological adaptation and Cuvierian tubules defense mechanism.</title>
        <authorList>
            <person name="Chen T."/>
        </authorList>
    </citation>
    <scope>NUCLEOTIDE SEQUENCE</scope>
    <source>
        <strain evidence="1">Nanhai2018</strain>
        <tissue evidence="1">Muscle</tissue>
    </source>
</reference>
<dbReference type="Proteomes" id="UP001152320">
    <property type="component" value="Chromosome 6"/>
</dbReference>
<dbReference type="OrthoDB" id="2405944at2759"/>
<dbReference type="AlphaFoldDB" id="A0A9Q1HBF8"/>
<protein>
    <submittedName>
        <fullName evidence="1">Uncharacterized protein</fullName>
    </submittedName>
</protein>
<proteinExistence type="predicted"/>
<name>A0A9Q1HBF8_HOLLE</name>
<comment type="caution">
    <text evidence="1">The sequence shown here is derived from an EMBL/GenBank/DDBJ whole genome shotgun (WGS) entry which is preliminary data.</text>
</comment>
<accession>A0A9Q1HBF8</accession>
<keyword evidence="2" id="KW-1185">Reference proteome</keyword>
<gene>
    <name evidence="1" type="ORF">HOLleu_14089</name>
</gene>
<organism evidence="1 2">
    <name type="scientific">Holothuria leucospilota</name>
    <name type="common">Black long sea cucumber</name>
    <name type="synonym">Mertensiothuria leucospilota</name>
    <dbReference type="NCBI Taxonomy" id="206669"/>
    <lineage>
        <taxon>Eukaryota</taxon>
        <taxon>Metazoa</taxon>
        <taxon>Echinodermata</taxon>
        <taxon>Eleutherozoa</taxon>
        <taxon>Echinozoa</taxon>
        <taxon>Holothuroidea</taxon>
        <taxon>Aspidochirotacea</taxon>
        <taxon>Aspidochirotida</taxon>
        <taxon>Holothuriidae</taxon>
        <taxon>Holothuria</taxon>
    </lineage>
</organism>